<feature type="transmembrane region" description="Helical" evidence="1">
    <location>
        <begin position="6"/>
        <end position="24"/>
    </location>
</feature>
<evidence type="ECO:0000256" key="1">
    <source>
        <dbReference type="SAM" id="Phobius"/>
    </source>
</evidence>
<sequence length="174" mass="18239">MEDLSTVLGAETVALVAVTLGFRLAGAQGARRFRDWALCAAYGMAAMLVLTASAHFVPESVTTMPNHADLTRMVPSFVPFPGAMVYLTGVLELLGAAGLVLAGTRRAAGYCLAALFVVMLPANIHAAVADVPLAGDPPTPLWVRIPQQVVYIAIALWAARSATASPRPQEALSR</sequence>
<feature type="transmembrane region" description="Helical" evidence="1">
    <location>
        <begin position="77"/>
        <end position="102"/>
    </location>
</feature>
<name>A0A931GRD8_9ACTN</name>
<dbReference type="PANTHER" id="PTHR36974">
    <property type="entry name" value="MEMBRANE PROTEIN-RELATED"/>
    <property type="match status" value="1"/>
</dbReference>
<evidence type="ECO:0000313" key="2">
    <source>
        <dbReference type="EMBL" id="MBG6092736.1"/>
    </source>
</evidence>
<feature type="transmembrane region" description="Helical" evidence="1">
    <location>
        <begin position="109"/>
        <end position="129"/>
    </location>
</feature>
<dbReference type="EMBL" id="JADOUA010000001">
    <property type="protein sequence ID" value="MBG6092736.1"/>
    <property type="molecule type" value="Genomic_DNA"/>
</dbReference>
<organism evidence="2 3">
    <name type="scientific">Actinomadura viridis</name>
    <dbReference type="NCBI Taxonomy" id="58110"/>
    <lineage>
        <taxon>Bacteria</taxon>
        <taxon>Bacillati</taxon>
        <taxon>Actinomycetota</taxon>
        <taxon>Actinomycetes</taxon>
        <taxon>Streptosporangiales</taxon>
        <taxon>Thermomonosporaceae</taxon>
        <taxon>Actinomadura</taxon>
    </lineage>
</organism>
<proteinExistence type="predicted"/>
<protein>
    <submittedName>
        <fullName evidence="2">Membrane protein</fullName>
    </submittedName>
</protein>
<dbReference type="PANTHER" id="PTHR36974:SF1">
    <property type="entry name" value="DOXX FAMILY MEMBRANE PROTEIN"/>
    <property type="match status" value="1"/>
</dbReference>
<dbReference type="Proteomes" id="UP000614047">
    <property type="component" value="Unassembled WGS sequence"/>
</dbReference>
<reference evidence="2" key="1">
    <citation type="submission" date="2020-11" db="EMBL/GenBank/DDBJ databases">
        <title>Sequencing the genomes of 1000 actinobacteria strains.</title>
        <authorList>
            <person name="Klenk H.-P."/>
        </authorList>
    </citation>
    <scope>NUCLEOTIDE SEQUENCE</scope>
    <source>
        <strain evidence="2">DSM 43175</strain>
    </source>
</reference>
<keyword evidence="1" id="KW-0812">Transmembrane</keyword>
<comment type="caution">
    <text evidence="2">The sequence shown here is derived from an EMBL/GenBank/DDBJ whole genome shotgun (WGS) entry which is preliminary data.</text>
</comment>
<dbReference type="AlphaFoldDB" id="A0A931GRD8"/>
<evidence type="ECO:0000313" key="3">
    <source>
        <dbReference type="Proteomes" id="UP000614047"/>
    </source>
</evidence>
<keyword evidence="1" id="KW-0472">Membrane</keyword>
<keyword evidence="3" id="KW-1185">Reference proteome</keyword>
<dbReference type="RefSeq" id="WP_197014876.1">
    <property type="nucleotide sequence ID" value="NZ_BAABES010000009.1"/>
</dbReference>
<feature type="transmembrane region" description="Helical" evidence="1">
    <location>
        <begin position="36"/>
        <end position="57"/>
    </location>
</feature>
<keyword evidence="1" id="KW-1133">Transmembrane helix</keyword>
<gene>
    <name evidence="2" type="ORF">IW256_006849</name>
</gene>
<accession>A0A931GRD8</accession>